<dbReference type="InterPro" id="IPR000639">
    <property type="entry name" value="Epox_hydrolase-like"/>
</dbReference>
<dbReference type="InterPro" id="IPR050266">
    <property type="entry name" value="AB_hydrolase_sf"/>
</dbReference>
<proteinExistence type="predicted"/>
<gene>
    <name evidence="2" type="ORF">MPRI_09270</name>
</gene>
<dbReference type="GO" id="GO:0016787">
    <property type="term" value="F:hydrolase activity"/>
    <property type="evidence" value="ECO:0007669"/>
    <property type="project" value="UniProtKB-KW"/>
</dbReference>
<keyword evidence="3" id="KW-1185">Reference proteome</keyword>
<dbReference type="InterPro" id="IPR000073">
    <property type="entry name" value="AB_hydrolase_1"/>
</dbReference>
<dbReference type="Pfam" id="PF12697">
    <property type="entry name" value="Abhydrolase_6"/>
    <property type="match status" value="1"/>
</dbReference>
<dbReference type="SUPFAM" id="SSF53474">
    <property type="entry name" value="alpha/beta-Hydrolases"/>
    <property type="match status" value="1"/>
</dbReference>
<name>A0ABM7K449_9MYCO</name>
<organism evidence="2 3">
    <name type="scientific">Mycobacterium paraintracellulare</name>
    <dbReference type="NCBI Taxonomy" id="1138383"/>
    <lineage>
        <taxon>Bacteria</taxon>
        <taxon>Bacillati</taxon>
        <taxon>Actinomycetota</taxon>
        <taxon>Actinomycetes</taxon>
        <taxon>Mycobacteriales</taxon>
        <taxon>Mycobacteriaceae</taxon>
        <taxon>Mycobacterium</taxon>
        <taxon>Mycobacterium avium complex (MAC)</taxon>
    </lineage>
</organism>
<dbReference type="Proteomes" id="UP000466578">
    <property type="component" value="Chromosome"/>
</dbReference>
<sequence length="292" mass="31528">MSPAHSASHSARPPIHLGSGEPVVLLHGFLMSQTVWDPVAPRLADTGRYEVFAPTMAGHNGGPYAGTWLLSSSVLADHVERQLDQLGWESAHLVGNSLGGWVAFELERRGRARSVTGVGAAGGWTRWSPVKFEVISKFIAGMPILGLARLLGPRALRLPLSRRLATLPLSATPEGVSDEQLRGVVDDAAHCPAYFQLLIKSLLQPGLLELAQTAVPVQLVLCEKDRVVPPSRFSRHFTDFLPEGTKITKLDGVGHVPMFEAPERITAAIADFIDECTAGPDRLSDRHRPPAS</sequence>
<accession>A0ABM7K449</accession>
<feature type="domain" description="AB hydrolase-1" evidence="1">
    <location>
        <begin position="23"/>
        <end position="267"/>
    </location>
</feature>
<protein>
    <submittedName>
        <fullName evidence="2">Alpha/beta hydrolase</fullName>
    </submittedName>
</protein>
<dbReference type="PRINTS" id="PR00412">
    <property type="entry name" value="EPOXHYDRLASE"/>
</dbReference>
<dbReference type="PANTHER" id="PTHR43798:SF33">
    <property type="entry name" value="HYDROLASE, PUTATIVE (AFU_ORTHOLOGUE AFUA_2G14860)-RELATED"/>
    <property type="match status" value="1"/>
</dbReference>
<dbReference type="Gene3D" id="3.40.50.1820">
    <property type="entry name" value="alpha/beta hydrolase"/>
    <property type="match status" value="1"/>
</dbReference>
<dbReference type="PANTHER" id="PTHR43798">
    <property type="entry name" value="MONOACYLGLYCEROL LIPASE"/>
    <property type="match status" value="1"/>
</dbReference>
<reference evidence="2 3" key="1">
    <citation type="journal article" date="2019" name="Emerg. Microbes Infect.">
        <title>Comprehensive subspecies identification of 175 nontuberculous mycobacteria species based on 7547 genomic profiles.</title>
        <authorList>
            <person name="Matsumoto Y."/>
            <person name="Kinjo T."/>
            <person name="Motooka D."/>
            <person name="Nabeya D."/>
            <person name="Jung N."/>
            <person name="Uechi K."/>
            <person name="Horii T."/>
            <person name="Iida T."/>
            <person name="Fujita J."/>
            <person name="Nakamura S."/>
        </authorList>
    </citation>
    <scope>NUCLEOTIDE SEQUENCE [LARGE SCALE GENOMIC DNA]</scope>
    <source>
        <strain evidence="2 3">JCM 30622</strain>
    </source>
</reference>
<evidence type="ECO:0000313" key="2">
    <source>
        <dbReference type="EMBL" id="BBY68740.1"/>
    </source>
</evidence>
<evidence type="ECO:0000313" key="3">
    <source>
        <dbReference type="Proteomes" id="UP000466578"/>
    </source>
</evidence>
<evidence type="ECO:0000259" key="1">
    <source>
        <dbReference type="Pfam" id="PF12697"/>
    </source>
</evidence>
<keyword evidence="2" id="KW-0378">Hydrolase</keyword>
<dbReference type="InterPro" id="IPR029058">
    <property type="entry name" value="AB_hydrolase_fold"/>
</dbReference>
<dbReference type="EMBL" id="AP022597">
    <property type="protein sequence ID" value="BBY68740.1"/>
    <property type="molecule type" value="Genomic_DNA"/>
</dbReference>